<name>A0A284VKX9_9EURY</name>
<evidence type="ECO:0000313" key="2">
    <source>
        <dbReference type="Proteomes" id="UP000218615"/>
    </source>
</evidence>
<sequence>MSVLLVNMIPMKNPMLELLVFLSVRWRSLPMPLSMVEGNIVTAYYLGTAIPLTIIPWYDSNDSKTNGSLQFLVINAGGAVVFTEIIRKTISCLNWILNRLKHSRYLGDSTTSWETSGTKNLRWNGISPVGGFHAEYSFGDL</sequence>
<dbReference type="Proteomes" id="UP000218615">
    <property type="component" value="Unassembled WGS sequence"/>
</dbReference>
<organism evidence="1 2">
    <name type="scientific">Candidatus Methanoperedens nitratireducens</name>
    <dbReference type="NCBI Taxonomy" id="1392998"/>
    <lineage>
        <taxon>Archaea</taxon>
        <taxon>Methanobacteriati</taxon>
        <taxon>Methanobacteriota</taxon>
        <taxon>Stenosarchaea group</taxon>
        <taxon>Methanomicrobia</taxon>
        <taxon>Methanosarcinales</taxon>
        <taxon>ANME-2 cluster</taxon>
        <taxon>Candidatus Methanoperedentaceae</taxon>
        <taxon>Candidatus Methanoperedens</taxon>
    </lineage>
</organism>
<keyword evidence="2" id="KW-1185">Reference proteome</keyword>
<gene>
    <name evidence="1" type="ORF">MNV_1400024</name>
</gene>
<protein>
    <submittedName>
        <fullName evidence="1">Uncharacterized protein</fullName>
    </submittedName>
</protein>
<evidence type="ECO:0000313" key="1">
    <source>
        <dbReference type="EMBL" id="SNQ59924.1"/>
    </source>
</evidence>
<dbReference type="AlphaFoldDB" id="A0A284VKX9"/>
<reference evidence="2" key="1">
    <citation type="submission" date="2017-06" db="EMBL/GenBank/DDBJ databases">
        <authorList>
            <person name="Cremers G."/>
        </authorList>
    </citation>
    <scope>NUCLEOTIDE SEQUENCE [LARGE SCALE GENOMIC DNA]</scope>
</reference>
<proteinExistence type="predicted"/>
<dbReference type="EMBL" id="FZMP01000047">
    <property type="protein sequence ID" value="SNQ59924.1"/>
    <property type="molecule type" value="Genomic_DNA"/>
</dbReference>
<accession>A0A284VKX9</accession>